<name>A0A329QQQ0_9ACTN</name>
<evidence type="ECO:0000313" key="10">
    <source>
        <dbReference type="Proteomes" id="UP000250462"/>
    </source>
</evidence>
<dbReference type="OrthoDB" id="5189646at2"/>
<feature type="transmembrane region" description="Helical" evidence="7">
    <location>
        <begin position="29"/>
        <end position="51"/>
    </location>
</feature>
<comment type="function">
    <text evidence="7">Involved in cell division.</text>
</comment>
<keyword evidence="2 7" id="KW-0132">Cell division</keyword>
<keyword evidence="10" id="KW-1185">Reference proteome</keyword>
<proteinExistence type="inferred from homology"/>
<gene>
    <name evidence="7" type="primary">crgA</name>
    <name evidence="9" type="ORF">DPM12_10460</name>
</gene>
<comment type="similarity">
    <text evidence="7">Belongs to the CrgA family.</text>
</comment>
<evidence type="ECO:0000256" key="6">
    <source>
        <dbReference type="ARBA" id="ARBA00023306"/>
    </source>
</evidence>
<keyword evidence="6 7" id="KW-0131">Cell cycle</keyword>
<organism evidence="9 10">
    <name type="scientific">Phytoactinopolyspora halophila</name>
    <dbReference type="NCBI Taxonomy" id="1981511"/>
    <lineage>
        <taxon>Bacteria</taxon>
        <taxon>Bacillati</taxon>
        <taxon>Actinomycetota</taxon>
        <taxon>Actinomycetes</taxon>
        <taxon>Jiangellales</taxon>
        <taxon>Jiangellaceae</taxon>
        <taxon>Phytoactinopolyspora</taxon>
    </lineage>
</organism>
<dbReference type="Pfam" id="PF06781">
    <property type="entry name" value="CrgA"/>
    <property type="match status" value="1"/>
</dbReference>
<dbReference type="HAMAP" id="MF_00631">
    <property type="entry name" value="CrgA"/>
    <property type="match status" value="1"/>
</dbReference>
<accession>A0A329QQQ0</accession>
<keyword evidence="4 7" id="KW-1133">Transmembrane helix</keyword>
<evidence type="ECO:0000256" key="2">
    <source>
        <dbReference type="ARBA" id="ARBA00022618"/>
    </source>
</evidence>
<dbReference type="AlphaFoldDB" id="A0A329QQQ0"/>
<keyword evidence="1 7" id="KW-1003">Cell membrane</keyword>
<protein>
    <recommendedName>
        <fullName evidence="7">Cell division protein CrgA</fullName>
    </recommendedName>
</protein>
<dbReference type="Proteomes" id="UP000250462">
    <property type="component" value="Unassembled WGS sequence"/>
</dbReference>
<feature type="transmembrane region" description="Helical" evidence="7">
    <location>
        <begin position="63"/>
        <end position="83"/>
    </location>
</feature>
<evidence type="ECO:0000313" key="9">
    <source>
        <dbReference type="EMBL" id="RAW14674.1"/>
    </source>
</evidence>
<evidence type="ECO:0000256" key="3">
    <source>
        <dbReference type="ARBA" id="ARBA00022692"/>
    </source>
</evidence>
<feature type="region of interest" description="Disordered" evidence="8">
    <location>
        <begin position="1"/>
        <end position="27"/>
    </location>
</feature>
<evidence type="ECO:0000256" key="1">
    <source>
        <dbReference type="ARBA" id="ARBA00022475"/>
    </source>
</evidence>
<evidence type="ECO:0000256" key="4">
    <source>
        <dbReference type="ARBA" id="ARBA00022989"/>
    </source>
</evidence>
<dbReference type="InterPro" id="IPR009619">
    <property type="entry name" value="CrgA"/>
</dbReference>
<keyword evidence="5 7" id="KW-0472">Membrane</keyword>
<evidence type="ECO:0000256" key="5">
    <source>
        <dbReference type="ARBA" id="ARBA00023136"/>
    </source>
</evidence>
<keyword evidence="3 7" id="KW-0812">Transmembrane</keyword>
<comment type="caution">
    <text evidence="9">The sequence shown here is derived from an EMBL/GenBank/DDBJ whole genome shotgun (WGS) entry which is preliminary data.</text>
</comment>
<dbReference type="GO" id="GO:0051301">
    <property type="term" value="P:cell division"/>
    <property type="evidence" value="ECO:0007669"/>
    <property type="project" value="UniProtKB-UniRule"/>
</dbReference>
<dbReference type="RefSeq" id="WP_112258278.1">
    <property type="nucleotide sequence ID" value="NZ_QMIG01000008.1"/>
</dbReference>
<sequence>MPKSRRRKSDDSAVQEQRGDREPGTSGRWVVPTMLTLLILGLVWIVTYYLLREYIPFMETLGGWNLVIGMGLITGGFVVATQWE</sequence>
<dbReference type="EMBL" id="QMIG01000008">
    <property type="protein sequence ID" value="RAW14674.1"/>
    <property type="molecule type" value="Genomic_DNA"/>
</dbReference>
<comment type="subcellular location">
    <subcellularLocation>
        <location evidence="7">Cell membrane</location>
        <topology evidence="7">Multi-pass membrane protein</topology>
    </subcellularLocation>
</comment>
<dbReference type="GO" id="GO:0005886">
    <property type="term" value="C:plasma membrane"/>
    <property type="evidence" value="ECO:0007669"/>
    <property type="project" value="UniProtKB-SubCell"/>
</dbReference>
<evidence type="ECO:0000256" key="8">
    <source>
        <dbReference type="SAM" id="MobiDB-lite"/>
    </source>
</evidence>
<reference evidence="9 10" key="1">
    <citation type="submission" date="2018-06" db="EMBL/GenBank/DDBJ databases">
        <title>Phytoactinopolyspora halophila sp. nov., a novel halophilic actinomycete isolated from a saline soil in China.</title>
        <authorList>
            <person name="Tang S.-K."/>
        </authorList>
    </citation>
    <scope>NUCLEOTIDE SEQUENCE [LARGE SCALE GENOMIC DNA]</scope>
    <source>
        <strain evidence="9 10">YIM 96934</strain>
    </source>
</reference>
<evidence type="ECO:0000256" key="7">
    <source>
        <dbReference type="HAMAP-Rule" id="MF_00631"/>
    </source>
</evidence>